<reference evidence="2 3" key="1">
    <citation type="submission" date="2025-04" db="UniProtKB">
        <authorList>
            <consortium name="RefSeq"/>
        </authorList>
    </citation>
    <scope>IDENTIFICATION</scope>
    <source>
        <tissue evidence="2 3">Whole sample</tissue>
    </source>
</reference>
<organism evidence="1 2">
    <name type="scientific">Crassostrea virginica</name>
    <name type="common">Eastern oyster</name>
    <dbReference type="NCBI Taxonomy" id="6565"/>
    <lineage>
        <taxon>Eukaryota</taxon>
        <taxon>Metazoa</taxon>
        <taxon>Spiralia</taxon>
        <taxon>Lophotrochozoa</taxon>
        <taxon>Mollusca</taxon>
        <taxon>Bivalvia</taxon>
        <taxon>Autobranchia</taxon>
        <taxon>Pteriomorphia</taxon>
        <taxon>Ostreida</taxon>
        <taxon>Ostreoidea</taxon>
        <taxon>Ostreidae</taxon>
        <taxon>Crassostrea</taxon>
    </lineage>
</organism>
<evidence type="ECO:0000313" key="2">
    <source>
        <dbReference type="RefSeq" id="XP_022286203.1"/>
    </source>
</evidence>
<dbReference type="OrthoDB" id="10064735at2759"/>
<protein>
    <submittedName>
        <fullName evidence="2">Uncharacterized protein LOC111099125 isoform X1</fullName>
    </submittedName>
    <submittedName>
        <fullName evidence="3">Uncharacterized protein LOC111099125 isoform X2</fullName>
    </submittedName>
</protein>
<evidence type="ECO:0000313" key="1">
    <source>
        <dbReference type="Proteomes" id="UP000694844"/>
    </source>
</evidence>
<accession>A0A8B8A698</accession>
<dbReference type="KEGG" id="cvn:111099125"/>
<dbReference type="GeneID" id="111099125"/>
<dbReference type="PANTHER" id="PTHR31751:SF7">
    <property type="entry name" value="THAP-TYPE DOMAIN-CONTAINING PROTEIN"/>
    <property type="match status" value="1"/>
</dbReference>
<dbReference type="PANTHER" id="PTHR31751">
    <property type="entry name" value="SI:CH211-108C17.2-RELATED-RELATED"/>
    <property type="match status" value="1"/>
</dbReference>
<keyword evidence="1" id="KW-1185">Reference proteome</keyword>
<gene>
    <name evidence="2 3" type="primary">LOC111099125</name>
</gene>
<evidence type="ECO:0000313" key="3">
    <source>
        <dbReference type="RefSeq" id="XP_022286204.1"/>
    </source>
</evidence>
<name>A0A8B8A698_CRAVI</name>
<dbReference type="RefSeq" id="XP_022286203.1">
    <property type="nucleotide sequence ID" value="XM_022430495.1"/>
</dbReference>
<sequence length="697" mass="79068">MESRRKRGRPRVLTDADRKRIKREHQRITSRTRVCLGDQYDRWLKLKQERDETNRGLAKILLDYMLGIDSDTESANSTGSSDFKKDVSRSSQQLHNICPIPAVSPMEDSEMSPAFCKNTGCIVSQETEKHGVWLQEVKEEPCPSQRNYQLSSVKETSLANSFEVAIGVLEDITSNIDSDDELEPGISVTLKPNNMCDLKEMTLEEQVFGEEEFYPGEIKNETEDINVDSGPGVTKTNHPEYLRLLTEGHTCLVYESCLLKLASTTVSKICSVKGCNSSVTLRTENVGSALYIYWECQQKHEAYRWCSQPVFDRNLHGGDLQIASSLLCSGNNFSKLALFAKFLKLHFLDKDAYSNLQEKYLVPTIDSFWKENQNKVVESLKGENVVALGNGVVDSLGHGVECGTCVMMDVNSKKIMSLVTMEKKEMDKESSAENCFVKAMNDLLEKDVNVEEVVTNAHMQLHVGSAMKKVFPNIKHSKDVWQAAKNLAKKLVKAGQSEDCRALLDWSSYVVNHFWQSCCYASDLDNFLEIWCGIVHHVVNEHEWGISYSSSDSGACQCIHWPLKDEPVQWMEKDSPSHKTLIKIVLNKNFLQAIPYYINFRSTAELENLENLIQVYCGKGFDYSPPVYQARCQLAALDYNANVDREAKRNSVGTVQQCRTFNKKSGRWHVFHVKVEKSYQHVSLLMGRITEARLNDS</sequence>
<dbReference type="Proteomes" id="UP000694844">
    <property type="component" value="Chromosome 5"/>
</dbReference>
<dbReference type="RefSeq" id="XP_022286204.1">
    <property type="nucleotide sequence ID" value="XM_022430496.1"/>
</dbReference>
<dbReference type="AlphaFoldDB" id="A0A8B8A698"/>
<proteinExistence type="predicted"/>